<name>A0A3S4DCF5_SEROD</name>
<gene>
    <name evidence="2" type="ORF">NCTC11214_00268</name>
</gene>
<dbReference type="EMBL" id="LR134117">
    <property type="protein sequence ID" value="VDZ51575.1"/>
    <property type="molecule type" value="Genomic_DNA"/>
</dbReference>
<evidence type="ECO:0000259" key="1">
    <source>
        <dbReference type="Pfam" id="PF23768"/>
    </source>
</evidence>
<dbReference type="Proteomes" id="UP000281391">
    <property type="component" value="Chromosome"/>
</dbReference>
<organism evidence="2 3">
    <name type="scientific">Serratia odorifera</name>
    <dbReference type="NCBI Taxonomy" id="618"/>
    <lineage>
        <taxon>Bacteria</taxon>
        <taxon>Pseudomonadati</taxon>
        <taxon>Pseudomonadota</taxon>
        <taxon>Gammaproteobacteria</taxon>
        <taxon>Enterobacterales</taxon>
        <taxon>Yersiniaceae</taxon>
        <taxon>Serratia</taxon>
    </lineage>
</organism>
<dbReference type="InterPro" id="IPR055591">
    <property type="entry name" value="DUF7167"/>
</dbReference>
<reference evidence="2 3" key="1">
    <citation type="submission" date="2018-12" db="EMBL/GenBank/DDBJ databases">
        <authorList>
            <consortium name="Pathogen Informatics"/>
        </authorList>
    </citation>
    <scope>NUCLEOTIDE SEQUENCE [LARGE SCALE GENOMIC DNA]</scope>
    <source>
        <strain evidence="2 3">NCTC11214</strain>
    </source>
</reference>
<dbReference type="RefSeq" id="WP_004954272.1">
    <property type="nucleotide sequence ID" value="NZ_QVOO01000093.1"/>
</dbReference>
<feature type="domain" description="DUF7167" evidence="1">
    <location>
        <begin position="3"/>
        <end position="53"/>
    </location>
</feature>
<dbReference type="Pfam" id="PF23768">
    <property type="entry name" value="DUF7167"/>
    <property type="match status" value="1"/>
</dbReference>
<evidence type="ECO:0000313" key="3">
    <source>
        <dbReference type="Proteomes" id="UP000281391"/>
    </source>
</evidence>
<dbReference type="KEGG" id="sof:NCTC11214_00268"/>
<sequence>MMRRFVVVIETPFCGGEIREEFEVEDDATQEDIDEEAKEIFLNNCNYGCHEVTSEDDE</sequence>
<evidence type="ECO:0000313" key="2">
    <source>
        <dbReference type="EMBL" id="VDZ51575.1"/>
    </source>
</evidence>
<protein>
    <recommendedName>
        <fullName evidence="1">DUF7167 domain-containing protein</fullName>
    </recommendedName>
</protein>
<proteinExistence type="predicted"/>
<dbReference type="AlphaFoldDB" id="A0A3S4DCF5"/>
<accession>A0A3S4DCF5</accession>